<accession>A0ABN8QNU8</accession>
<proteinExistence type="predicted"/>
<dbReference type="Proteomes" id="UP001159405">
    <property type="component" value="Unassembled WGS sequence"/>
</dbReference>
<sequence>MHKCYTCSRSVHFARDEVCPAKGKLCAYDGKGSGSNNWRSCGATNGRNLKPRGQQVNQVDYDSEEEPFAFPINYNGERACEDSVIAVKIKGIGEGRCLLGSLAAKKLQVLKIKPDLVNVTTVYSISSDINGIVRRFPKVFSGVGKLSGYQLKLHINHEVTPIAQKGR</sequence>
<evidence type="ECO:0000313" key="2">
    <source>
        <dbReference type="Proteomes" id="UP001159405"/>
    </source>
</evidence>
<keyword evidence="2" id="KW-1185">Reference proteome</keyword>
<evidence type="ECO:0000313" key="1">
    <source>
        <dbReference type="EMBL" id="CAH3167481.1"/>
    </source>
</evidence>
<protein>
    <submittedName>
        <fullName evidence="1">Uncharacterized protein</fullName>
    </submittedName>
</protein>
<dbReference type="EMBL" id="CALNXK010000141">
    <property type="protein sequence ID" value="CAH3167481.1"/>
    <property type="molecule type" value="Genomic_DNA"/>
</dbReference>
<reference evidence="1 2" key="1">
    <citation type="submission" date="2022-05" db="EMBL/GenBank/DDBJ databases">
        <authorList>
            <consortium name="Genoscope - CEA"/>
            <person name="William W."/>
        </authorList>
    </citation>
    <scope>NUCLEOTIDE SEQUENCE [LARGE SCALE GENOMIC DNA]</scope>
</reference>
<name>A0ABN8QNU8_9CNID</name>
<organism evidence="1 2">
    <name type="scientific">Porites lobata</name>
    <dbReference type="NCBI Taxonomy" id="104759"/>
    <lineage>
        <taxon>Eukaryota</taxon>
        <taxon>Metazoa</taxon>
        <taxon>Cnidaria</taxon>
        <taxon>Anthozoa</taxon>
        <taxon>Hexacorallia</taxon>
        <taxon>Scleractinia</taxon>
        <taxon>Fungiina</taxon>
        <taxon>Poritidae</taxon>
        <taxon>Porites</taxon>
    </lineage>
</organism>
<gene>
    <name evidence="1" type="ORF">PLOB_00008829</name>
</gene>
<comment type="caution">
    <text evidence="1">The sequence shown here is derived from an EMBL/GenBank/DDBJ whole genome shotgun (WGS) entry which is preliminary data.</text>
</comment>